<evidence type="ECO:0000256" key="1">
    <source>
        <dbReference type="ARBA" id="ARBA00007917"/>
    </source>
</evidence>
<evidence type="ECO:0000313" key="4">
    <source>
        <dbReference type="EMBL" id="KAJ8971293.1"/>
    </source>
</evidence>
<dbReference type="PANTHER" id="PTHR31849:SF1">
    <property type="entry name" value="CYSTEINE-RICH DPF MOTIF DOMAIN-CONTAINING PROTEIN 1"/>
    <property type="match status" value="1"/>
</dbReference>
<comment type="similarity">
    <text evidence="1">Belongs to the CDPF1 family.</text>
</comment>
<dbReference type="InterPro" id="IPR018785">
    <property type="entry name" value="CDPF1_dom"/>
</dbReference>
<dbReference type="PRINTS" id="PR01995">
    <property type="entry name" value="UPF0595"/>
</dbReference>
<proteinExistence type="inferred from homology"/>
<keyword evidence="5" id="KW-1185">Reference proteome</keyword>
<dbReference type="PANTHER" id="PTHR31849">
    <property type="entry name" value="CYSTEINE-RICH PDF MOTIF DOMAIN-CONTAINING PROTEIN 1"/>
    <property type="match status" value="1"/>
</dbReference>
<dbReference type="Pfam" id="PF10170">
    <property type="entry name" value="C6_DPF"/>
    <property type="match status" value="1"/>
</dbReference>
<dbReference type="EMBL" id="JANEYF010000231">
    <property type="protein sequence ID" value="KAJ8971293.1"/>
    <property type="molecule type" value="Genomic_DNA"/>
</dbReference>
<name>A0AAV8ZW97_9CUCU</name>
<gene>
    <name evidence="4" type="ORF">NQ314_000770</name>
</gene>
<comment type="caution">
    <text evidence="4">The sequence shown here is derived from an EMBL/GenBank/DDBJ whole genome shotgun (WGS) entry which is preliminary data.</text>
</comment>
<evidence type="ECO:0000259" key="3">
    <source>
        <dbReference type="Pfam" id="PF10170"/>
    </source>
</evidence>
<sequence length="147" mass="16895">MFARMYEPQEIKQEEIEHKTGINTIVEDSSVSVDTSTKADETLKEEIQYFQCSSCIFKEKYEYFGSNPPQVKNYILLEDAYVIEDPFLPPKQGKIVILGAHCVKCRKSVCKDVNCSLYFDGTYCIECAKENIKSFPPSVQEKLNRVI</sequence>
<protein>
    <recommendedName>
        <fullName evidence="2">Cysteine-rich DPF motif domain-containing protein 1</fullName>
    </recommendedName>
</protein>
<dbReference type="Proteomes" id="UP001162156">
    <property type="component" value="Unassembled WGS sequence"/>
</dbReference>
<organism evidence="4 5">
    <name type="scientific">Rhamnusium bicolor</name>
    <dbReference type="NCBI Taxonomy" id="1586634"/>
    <lineage>
        <taxon>Eukaryota</taxon>
        <taxon>Metazoa</taxon>
        <taxon>Ecdysozoa</taxon>
        <taxon>Arthropoda</taxon>
        <taxon>Hexapoda</taxon>
        <taxon>Insecta</taxon>
        <taxon>Pterygota</taxon>
        <taxon>Neoptera</taxon>
        <taxon>Endopterygota</taxon>
        <taxon>Coleoptera</taxon>
        <taxon>Polyphaga</taxon>
        <taxon>Cucujiformia</taxon>
        <taxon>Chrysomeloidea</taxon>
        <taxon>Cerambycidae</taxon>
        <taxon>Lepturinae</taxon>
        <taxon>Rhagiini</taxon>
        <taxon>Rhamnusium</taxon>
    </lineage>
</organism>
<feature type="domain" description="Cysteine-rich DPF motif" evidence="3">
    <location>
        <begin position="50"/>
        <end position="143"/>
    </location>
</feature>
<accession>A0AAV8ZW97</accession>
<evidence type="ECO:0000256" key="2">
    <source>
        <dbReference type="ARBA" id="ARBA00014801"/>
    </source>
</evidence>
<evidence type="ECO:0000313" key="5">
    <source>
        <dbReference type="Proteomes" id="UP001162156"/>
    </source>
</evidence>
<reference evidence="4" key="1">
    <citation type="journal article" date="2023" name="Insect Mol. Biol.">
        <title>Genome sequencing provides insights into the evolution of gene families encoding plant cell wall-degrading enzymes in longhorned beetles.</title>
        <authorList>
            <person name="Shin N.R."/>
            <person name="Okamura Y."/>
            <person name="Kirsch R."/>
            <person name="Pauchet Y."/>
        </authorList>
    </citation>
    <scope>NUCLEOTIDE SEQUENCE</scope>
    <source>
        <strain evidence="4">RBIC_L_NR</strain>
    </source>
</reference>
<dbReference type="AlphaFoldDB" id="A0AAV8ZW97"/>
<dbReference type="InterPro" id="IPR042426">
    <property type="entry name" value="CDPF1"/>
</dbReference>